<feature type="chain" id="PRO_5039194858" evidence="3">
    <location>
        <begin position="23"/>
        <end position="453"/>
    </location>
</feature>
<dbReference type="SUPFAM" id="SSF53850">
    <property type="entry name" value="Periplasmic binding protein-like II"/>
    <property type="match status" value="1"/>
</dbReference>
<dbReference type="PROSITE" id="PS51257">
    <property type="entry name" value="PROKAR_LIPOPROTEIN"/>
    <property type="match status" value="1"/>
</dbReference>
<dbReference type="RefSeq" id="WP_061786999.1">
    <property type="nucleotide sequence ID" value="NZ_CAJZDL010000025.1"/>
</dbReference>
<keyword evidence="5" id="KW-1185">Reference proteome</keyword>
<dbReference type="PANTHER" id="PTHR43649">
    <property type="entry name" value="ARABINOSE-BINDING PROTEIN-RELATED"/>
    <property type="match status" value="1"/>
</dbReference>
<dbReference type="InterPro" id="IPR006059">
    <property type="entry name" value="SBP"/>
</dbReference>
<evidence type="ECO:0000313" key="4">
    <source>
        <dbReference type="EMBL" id="VEH70147.1"/>
    </source>
</evidence>
<dbReference type="GeneID" id="64406906"/>
<dbReference type="Gene3D" id="3.40.190.10">
    <property type="entry name" value="Periplasmic binding protein-like II"/>
    <property type="match status" value="2"/>
</dbReference>
<accession>A0A3S5ESP0</accession>
<comment type="similarity">
    <text evidence="1">Belongs to the bacterial solute-binding protein 1 family.</text>
</comment>
<dbReference type="EMBL" id="LR134406">
    <property type="protein sequence ID" value="VEH70147.1"/>
    <property type="molecule type" value="Genomic_DNA"/>
</dbReference>
<name>A0A3S5ESP0_9ACTN</name>
<dbReference type="Proteomes" id="UP000273044">
    <property type="component" value="Chromosome"/>
</dbReference>
<evidence type="ECO:0000313" key="5">
    <source>
        <dbReference type="Proteomes" id="UP000273044"/>
    </source>
</evidence>
<proteinExistence type="inferred from homology"/>
<reference evidence="4 5" key="1">
    <citation type="submission" date="2018-12" db="EMBL/GenBank/DDBJ databases">
        <authorList>
            <consortium name="Pathogen Informatics"/>
        </authorList>
    </citation>
    <scope>NUCLEOTIDE SEQUENCE [LARGE SCALE GENOMIC DNA]</scope>
    <source>
        <strain evidence="4 5">NCTC12967</strain>
    </source>
</reference>
<keyword evidence="2" id="KW-0813">Transport</keyword>
<keyword evidence="3" id="KW-0732">Signal</keyword>
<protein>
    <submittedName>
        <fullName evidence="4">Maltose-binding periplasmic proteins/domains</fullName>
    </submittedName>
</protein>
<dbReference type="InterPro" id="IPR050490">
    <property type="entry name" value="Bact_solute-bd_prot1"/>
</dbReference>
<dbReference type="AlphaFoldDB" id="A0A3S5ESP0"/>
<dbReference type="PANTHER" id="PTHR43649:SF29">
    <property type="entry name" value="OSMOPROTECTIVE COMPOUNDS-BINDING PROTEIN GGTB"/>
    <property type="match status" value="1"/>
</dbReference>
<evidence type="ECO:0000256" key="1">
    <source>
        <dbReference type="ARBA" id="ARBA00008520"/>
    </source>
</evidence>
<gene>
    <name evidence="4" type="ORF">NCTC12967_01434</name>
</gene>
<evidence type="ECO:0000256" key="2">
    <source>
        <dbReference type="ARBA" id="ARBA00022448"/>
    </source>
</evidence>
<feature type="signal peptide" evidence="3">
    <location>
        <begin position="1"/>
        <end position="22"/>
    </location>
</feature>
<sequence>MFRVKKRIVVAALSIVSLVACSSAPVEDPTDAPSNFSGECAAFAQYGSLRGRSVNVYTPIVSPEDQSHIDSFKLFEECTGVRINYEGSREFETRLPGKIDADAPPDIAYFPQPGLLRSLIARFPGRVKEVQGQALANLEANYQKVWKDHASVDGKVYAVPVGASVKSFVWYSPRAFTENGYQIPRTLEELTTLTQKIAEDHPEAKPWCAGIQASNGTGWPATDWLEDMMLRTAGPDVYDQWVSHRIPFNDPRVVTALDQAGNILKNDAYVNGGLGNAKSIATTSFTTAGLPILDGSCFLHRQASFYQVNWPTDKKIAEDGDVFAFRLPGTTETDPPLLMGGEFAAAFSDREEVRAFQAYLTSPEFSNAKAKVTGPGWISANNKLDPSILSSPVDRLSYELITSDNSVLRFDASDQMPGSVGTGSFWVGMTDWVSLEKSSQDVLTEIENSWPKS</sequence>
<organism evidence="4 5">
    <name type="scientific">Arachnia propionica</name>
    <dbReference type="NCBI Taxonomy" id="1750"/>
    <lineage>
        <taxon>Bacteria</taxon>
        <taxon>Bacillati</taxon>
        <taxon>Actinomycetota</taxon>
        <taxon>Actinomycetes</taxon>
        <taxon>Propionibacteriales</taxon>
        <taxon>Propionibacteriaceae</taxon>
        <taxon>Arachnia</taxon>
    </lineage>
</organism>
<dbReference type="Pfam" id="PF01547">
    <property type="entry name" value="SBP_bac_1"/>
    <property type="match status" value="1"/>
</dbReference>
<evidence type="ECO:0000256" key="3">
    <source>
        <dbReference type="SAM" id="SignalP"/>
    </source>
</evidence>